<reference evidence="1 2" key="1">
    <citation type="submission" date="2019-09" db="EMBL/GenBank/DDBJ databases">
        <title>Genome sequence of Hymenobacter sp. M3.</title>
        <authorList>
            <person name="Srinivasan S."/>
        </authorList>
    </citation>
    <scope>NUCLEOTIDE SEQUENCE [LARGE SCALE GENOMIC DNA]</scope>
    <source>
        <strain evidence="1 2">M3</strain>
    </source>
</reference>
<name>A0A7L4ZYS2_9BACT</name>
<comment type="caution">
    <text evidence="1">The sequence shown here is derived from an EMBL/GenBank/DDBJ whole genome shotgun (WGS) entry which is preliminary data.</text>
</comment>
<sequence length="177" mass="19788">MSIALFLLYLFLPSYSPAPQPLPTAPLTPRVVQVKPTPTTVAYQRPPRKLPTYRVTATVYMAEPGQTDAEPFVTADNSRISPHQTSKSRWAAISRDLLQRWGGPFKFGDSVRVTGISPKLDGVYVIHDTMNRRHKHCFDVLVHPSEAHLSDMWHNVRVTPVPERPATPAPELAWTAG</sequence>
<evidence type="ECO:0000313" key="2">
    <source>
        <dbReference type="Proteomes" id="UP000326380"/>
    </source>
</evidence>
<dbReference type="RefSeq" id="WP_151078660.1">
    <property type="nucleotide sequence ID" value="NZ_CP047647.1"/>
</dbReference>
<protein>
    <submittedName>
        <fullName evidence="1">Uncharacterized protein</fullName>
    </submittedName>
</protein>
<evidence type="ECO:0000313" key="1">
    <source>
        <dbReference type="EMBL" id="KAA9333240.1"/>
    </source>
</evidence>
<proteinExistence type="predicted"/>
<dbReference type="CDD" id="cd22784">
    <property type="entry name" value="DPBB_MltA_YuiC-like"/>
    <property type="match status" value="1"/>
</dbReference>
<dbReference type="Proteomes" id="UP000326380">
    <property type="component" value="Unassembled WGS sequence"/>
</dbReference>
<accession>A0A7L4ZYS2</accession>
<gene>
    <name evidence="1" type="ORF">F0P96_09690</name>
</gene>
<keyword evidence="2" id="KW-1185">Reference proteome</keyword>
<dbReference type="EMBL" id="VTWU01000003">
    <property type="protein sequence ID" value="KAA9333240.1"/>
    <property type="molecule type" value="Genomic_DNA"/>
</dbReference>
<organism evidence="1 2">
    <name type="scientific">Hymenobacter busanensis</name>
    <dbReference type="NCBI Taxonomy" id="2607656"/>
    <lineage>
        <taxon>Bacteria</taxon>
        <taxon>Pseudomonadati</taxon>
        <taxon>Bacteroidota</taxon>
        <taxon>Cytophagia</taxon>
        <taxon>Cytophagales</taxon>
        <taxon>Hymenobacteraceae</taxon>
        <taxon>Hymenobacter</taxon>
    </lineage>
</organism>
<dbReference type="AlphaFoldDB" id="A0A7L4ZYS2"/>